<dbReference type="EMBL" id="JAWJWE010000036">
    <property type="protein sequence ID" value="KAK6629706.1"/>
    <property type="molecule type" value="Genomic_DNA"/>
</dbReference>
<feature type="region of interest" description="Disordered" evidence="1">
    <location>
        <begin position="1"/>
        <end position="66"/>
    </location>
</feature>
<evidence type="ECO:0000313" key="3">
    <source>
        <dbReference type="Proteomes" id="UP001372834"/>
    </source>
</evidence>
<sequence length="66" mass="7624">MNNQGNIGMRKREKANKANKTQNGRRKNNLRESECEKESASRLGEGKKKEKKMKHGEVLIGKKRKN</sequence>
<gene>
    <name evidence="2" type="ORF">RUM43_003524</name>
</gene>
<reference evidence="2 3" key="1">
    <citation type="submission" date="2023-10" db="EMBL/GenBank/DDBJ databases">
        <title>Genomes of two closely related lineages of the louse Polyplax serrata with different host specificities.</title>
        <authorList>
            <person name="Martinu J."/>
            <person name="Tarabai H."/>
            <person name="Stefka J."/>
            <person name="Hypsa V."/>
        </authorList>
    </citation>
    <scope>NUCLEOTIDE SEQUENCE [LARGE SCALE GENOMIC DNA]</scope>
    <source>
        <strain evidence="2">HR10_N</strain>
    </source>
</reference>
<name>A0AAN8S9E7_POLSC</name>
<comment type="caution">
    <text evidence="2">The sequence shown here is derived from an EMBL/GenBank/DDBJ whole genome shotgun (WGS) entry which is preliminary data.</text>
</comment>
<dbReference type="AlphaFoldDB" id="A0AAN8S9E7"/>
<organism evidence="2 3">
    <name type="scientific">Polyplax serrata</name>
    <name type="common">Common mouse louse</name>
    <dbReference type="NCBI Taxonomy" id="468196"/>
    <lineage>
        <taxon>Eukaryota</taxon>
        <taxon>Metazoa</taxon>
        <taxon>Ecdysozoa</taxon>
        <taxon>Arthropoda</taxon>
        <taxon>Hexapoda</taxon>
        <taxon>Insecta</taxon>
        <taxon>Pterygota</taxon>
        <taxon>Neoptera</taxon>
        <taxon>Paraneoptera</taxon>
        <taxon>Psocodea</taxon>
        <taxon>Troctomorpha</taxon>
        <taxon>Phthiraptera</taxon>
        <taxon>Anoplura</taxon>
        <taxon>Polyplacidae</taxon>
        <taxon>Polyplax</taxon>
    </lineage>
</organism>
<protein>
    <submittedName>
        <fullName evidence="2">Uncharacterized protein</fullName>
    </submittedName>
</protein>
<accession>A0AAN8S9E7</accession>
<evidence type="ECO:0000313" key="2">
    <source>
        <dbReference type="EMBL" id="KAK6629706.1"/>
    </source>
</evidence>
<feature type="non-terminal residue" evidence="2">
    <location>
        <position position="66"/>
    </location>
</feature>
<proteinExistence type="predicted"/>
<feature type="compositionally biased region" description="Basic and acidic residues" evidence="1">
    <location>
        <begin position="29"/>
        <end position="48"/>
    </location>
</feature>
<evidence type="ECO:0000256" key="1">
    <source>
        <dbReference type="SAM" id="MobiDB-lite"/>
    </source>
</evidence>
<dbReference type="Proteomes" id="UP001372834">
    <property type="component" value="Unassembled WGS sequence"/>
</dbReference>